<keyword evidence="4" id="KW-1185">Reference proteome</keyword>
<keyword evidence="1" id="KW-0812">Transmembrane</keyword>
<evidence type="ECO:0000313" key="4">
    <source>
        <dbReference type="Proteomes" id="UP000214688"/>
    </source>
</evidence>
<evidence type="ECO:0000313" key="3">
    <source>
        <dbReference type="EMBL" id="ASS73787.1"/>
    </source>
</evidence>
<organism evidence="3 4">
    <name type="scientific">Tumebacillus algifaecis</name>
    <dbReference type="NCBI Taxonomy" id="1214604"/>
    <lineage>
        <taxon>Bacteria</taxon>
        <taxon>Bacillati</taxon>
        <taxon>Bacillota</taxon>
        <taxon>Bacilli</taxon>
        <taxon>Bacillales</taxon>
        <taxon>Alicyclobacillaceae</taxon>
        <taxon>Tumebacillus</taxon>
    </lineage>
</organism>
<dbReference type="Pfam" id="PF04892">
    <property type="entry name" value="VanZ"/>
    <property type="match status" value="1"/>
</dbReference>
<accession>A0A223CX80</accession>
<dbReference type="AlphaFoldDB" id="A0A223CX80"/>
<keyword evidence="1" id="KW-1133">Transmembrane helix</keyword>
<feature type="domain" description="VanZ-like" evidence="2">
    <location>
        <begin position="3"/>
        <end position="144"/>
    </location>
</feature>
<dbReference type="InterPro" id="IPR006976">
    <property type="entry name" value="VanZ-like"/>
</dbReference>
<name>A0A223CX80_9BACL</name>
<sequence length="168" mass="19244">MSFTAYLCVVLGLTLLPFYYSPEVVQHRIQEAGDPSEAFSFIPFTSTISTFEQSTKFGMDIIFKLVGGNIILLFPLGIYAPILWRNLRTWKRALLVGLVGSMMIESLQFLLGYSTGYYYRTVDIDDVIYNSLGCLFGYLIYKLIRPQLEQVVKEEVISEEHKKDLVRS</sequence>
<proteinExistence type="predicted"/>
<dbReference type="PANTHER" id="PTHR36834:SF1">
    <property type="entry name" value="INTEGRAL MEMBRANE PROTEIN"/>
    <property type="match status" value="1"/>
</dbReference>
<evidence type="ECO:0000259" key="2">
    <source>
        <dbReference type="Pfam" id="PF04892"/>
    </source>
</evidence>
<keyword evidence="1" id="KW-0472">Membrane</keyword>
<dbReference type="EMBL" id="CP022657">
    <property type="protein sequence ID" value="ASS73787.1"/>
    <property type="molecule type" value="Genomic_DNA"/>
</dbReference>
<reference evidence="3 4" key="1">
    <citation type="journal article" date="2015" name="Int. J. Syst. Evol. Microbiol.">
        <title>Tumebacillus algifaecis sp. nov., isolated from decomposing algal scum.</title>
        <authorList>
            <person name="Wu Y.F."/>
            <person name="Zhang B."/>
            <person name="Xing P."/>
            <person name="Wu Q.L."/>
            <person name="Liu S.J."/>
        </authorList>
    </citation>
    <scope>NUCLEOTIDE SEQUENCE [LARGE SCALE GENOMIC DNA]</scope>
    <source>
        <strain evidence="3 4">THMBR28</strain>
    </source>
</reference>
<dbReference type="PANTHER" id="PTHR36834">
    <property type="entry name" value="MEMBRANE PROTEIN-RELATED"/>
    <property type="match status" value="1"/>
</dbReference>
<evidence type="ECO:0000256" key="1">
    <source>
        <dbReference type="SAM" id="Phobius"/>
    </source>
</evidence>
<protein>
    <recommendedName>
        <fullName evidence="2">VanZ-like domain-containing protein</fullName>
    </recommendedName>
</protein>
<dbReference type="InterPro" id="IPR053150">
    <property type="entry name" value="Teicoplanin_resist-assoc"/>
</dbReference>
<feature type="transmembrane region" description="Helical" evidence="1">
    <location>
        <begin position="61"/>
        <end position="82"/>
    </location>
</feature>
<dbReference type="KEGG" id="tab:CIG75_01565"/>
<feature type="transmembrane region" description="Helical" evidence="1">
    <location>
        <begin position="127"/>
        <end position="144"/>
    </location>
</feature>
<dbReference type="RefSeq" id="WP_094235047.1">
    <property type="nucleotide sequence ID" value="NZ_CP022657.1"/>
</dbReference>
<dbReference type="Proteomes" id="UP000214688">
    <property type="component" value="Chromosome"/>
</dbReference>
<gene>
    <name evidence="3" type="ORF">CIG75_01565</name>
</gene>
<feature type="transmembrane region" description="Helical" evidence="1">
    <location>
        <begin position="94"/>
        <end position="115"/>
    </location>
</feature>